<dbReference type="CDD" id="cd00106">
    <property type="entry name" value="KISc"/>
    <property type="match status" value="1"/>
</dbReference>
<proteinExistence type="inferred from homology"/>
<keyword evidence="1 5" id="KW-0547">Nucleotide-binding</keyword>
<evidence type="ECO:0000256" key="3">
    <source>
        <dbReference type="ARBA" id="ARBA00023054"/>
    </source>
</evidence>
<reference evidence="8" key="1">
    <citation type="submission" date="2022-10" db="EMBL/GenBank/DDBJ databases">
        <authorList>
            <person name="Chen Y."/>
            <person name="Dougan E. K."/>
            <person name="Chan C."/>
            <person name="Rhodes N."/>
            <person name="Thang M."/>
        </authorList>
    </citation>
    <scope>NUCLEOTIDE SEQUENCE</scope>
</reference>
<dbReference type="EMBL" id="CAMXCT030002296">
    <property type="protein sequence ID" value="CAL4784454.1"/>
    <property type="molecule type" value="Genomic_DNA"/>
</dbReference>
<feature type="domain" description="Kinesin motor" evidence="7">
    <location>
        <begin position="8"/>
        <end position="350"/>
    </location>
</feature>
<dbReference type="GO" id="GO:0003777">
    <property type="term" value="F:microtubule motor activity"/>
    <property type="evidence" value="ECO:0007669"/>
    <property type="project" value="InterPro"/>
</dbReference>
<name>A0A9P1CRE3_9DINO</name>
<dbReference type="PROSITE" id="PS50067">
    <property type="entry name" value="KINESIN_MOTOR_2"/>
    <property type="match status" value="1"/>
</dbReference>
<evidence type="ECO:0000313" key="8">
    <source>
        <dbReference type="EMBL" id="CAI3997142.1"/>
    </source>
</evidence>
<evidence type="ECO:0000313" key="10">
    <source>
        <dbReference type="EMBL" id="CAL4784454.1"/>
    </source>
</evidence>
<dbReference type="GO" id="GO:0007018">
    <property type="term" value="P:microtubule-based movement"/>
    <property type="evidence" value="ECO:0007669"/>
    <property type="project" value="InterPro"/>
</dbReference>
<dbReference type="PANTHER" id="PTHR47968:SF75">
    <property type="entry name" value="CENTROMERE-ASSOCIATED PROTEIN E"/>
    <property type="match status" value="1"/>
</dbReference>
<evidence type="ECO:0000313" key="11">
    <source>
        <dbReference type="Proteomes" id="UP001152797"/>
    </source>
</evidence>
<dbReference type="InterPro" id="IPR019821">
    <property type="entry name" value="Kinesin_motor_CS"/>
</dbReference>
<dbReference type="Gene3D" id="1.10.418.50">
    <property type="entry name" value="Microtubule-binding protein MIP-T3"/>
    <property type="match status" value="1"/>
</dbReference>
<dbReference type="SMART" id="SM00129">
    <property type="entry name" value="KISc"/>
    <property type="match status" value="1"/>
</dbReference>
<dbReference type="AlphaFoldDB" id="A0A9P1CRE3"/>
<dbReference type="EMBL" id="CAMXCT020002296">
    <property type="protein sequence ID" value="CAL1150517.1"/>
    <property type="molecule type" value="Genomic_DNA"/>
</dbReference>
<organism evidence="8">
    <name type="scientific">Cladocopium goreaui</name>
    <dbReference type="NCBI Taxonomy" id="2562237"/>
    <lineage>
        <taxon>Eukaryota</taxon>
        <taxon>Sar</taxon>
        <taxon>Alveolata</taxon>
        <taxon>Dinophyceae</taxon>
        <taxon>Suessiales</taxon>
        <taxon>Symbiodiniaceae</taxon>
        <taxon>Cladocopium</taxon>
    </lineage>
</organism>
<keyword evidence="3 6" id="KW-0175">Coiled coil</keyword>
<dbReference type="Pfam" id="PF00225">
    <property type="entry name" value="Kinesin"/>
    <property type="match status" value="1"/>
</dbReference>
<dbReference type="PRINTS" id="PR00380">
    <property type="entry name" value="KINESINHEAVY"/>
</dbReference>
<dbReference type="InterPro" id="IPR027417">
    <property type="entry name" value="P-loop_NTPase"/>
</dbReference>
<keyword evidence="2 5" id="KW-0067">ATP-binding</keyword>
<evidence type="ECO:0000256" key="1">
    <source>
        <dbReference type="ARBA" id="ARBA00022741"/>
    </source>
</evidence>
<keyword evidence="11" id="KW-1185">Reference proteome</keyword>
<dbReference type="EMBL" id="CAMXCT010002296">
    <property type="protein sequence ID" value="CAI3997142.1"/>
    <property type="molecule type" value="Genomic_DNA"/>
</dbReference>
<dbReference type="Proteomes" id="UP001152797">
    <property type="component" value="Unassembled WGS sequence"/>
</dbReference>
<dbReference type="InterPro" id="IPR036961">
    <property type="entry name" value="Kinesin_motor_dom_sf"/>
</dbReference>
<comment type="caution">
    <text evidence="8">The sequence shown here is derived from an EMBL/GenBank/DDBJ whole genome shotgun (WGS) entry which is preliminary data.</text>
</comment>
<keyword evidence="4 5" id="KW-0505">Motor protein</keyword>
<dbReference type="GO" id="GO:0005524">
    <property type="term" value="F:ATP binding"/>
    <property type="evidence" value="ECO:0007669"/>
    <property type="project" value="UniProtKB-UniRule"/>
</dbReference>
<accession>A0A9P1CRE3</accession>
<dbReference type="PANTHER" id="PTHR47968">
    <property type="entry name" value="CENTROMERE PROTEIN E"/>
    <property type="match status" value="1"/>
</dbReference>
<evidence type="ECO:0000256" key="6">
    <source>
        <dbReference type="SAM" id="Coils"/>
    </source>
</evidence>
<gene>
    <name evidence="8" type="ORF">C1SCF055_LOCUS23555</name>
</gene>
<feature type="coiled-coil region" evidence="6">
    <location>
        <begin position="356"/>
        <end position="466"/>
    </location>
</feature>
<dbReference type="InterPro" id="IPR027640">
    <property type="entry name" value="Kinesin-like_fam"/>
</dbReference>
<reference evidence="9" key="2">
    <citation type="submission" date="2024-04" db="EMBL/GenBank/DDBJ databases">
        <authorList>
            <person name="Chen Y."/>
            <person name="Shah S."/>
            <person name="Dougan E. K."/>
            <person name="Thang M."/>
            <person name="Chan C."/>
        </authorList>
    </citation>
    <scope>NUCLEOTIDE SEQUENCE [LARGE SCALE GENOMIC DNA]</scope>
</reference>
<dbReference type="SUPFAM" id="SSF52540">
    <property type="entry name" value="P-loop containing nucleoside triphosphate hydrolases"/>
    <property type="match status" value="1"/>
</dbReference>
<dbReference type="PROSITE" id="PS00411">
    <property type="entry name" value="KINESIN_MOTOR_1"/>
    <property type="match status" value="1"/>
</dbReference>
<protein>
    <submittedName>
        <fullName evidence="10">Kinesin-II 85 kDa subunit (KRP-85/95 85 kDa subunit)</fullName>
    </submittedName>
</protein>
<comment type="similarity">
    <text evidence="5">Belongs to the TRAFAC class myosin-kinesin ATPase superfamily. Kinesin family.</text>
</comment>
<feature type="coiled-coil region" evidence="6">
    <location>
        <begin position="894"/>
        <end position="1144"/>
    </location>
</feature>
<dbReference type="InterPro" id="IPR001752">
    <property type="entry name" value="Kinesin_motor_dom"/>
</dbReference>
<evidence type="ECO:0000256" key="5">
    <source>
        <dbReference type="PROSITE-ProRule" id="PRU00283"/>
    </source>
</evidence>
<evidence type="ECO:0000256" key="4">
    <source>
        <dbReference type="ARBA" id="ARBA00023175"/>
    </source>
</evidence>
<dbReference type="OrthoDB" id="3176171at2759"/>
<dbReference type="Gene3D" id="3.40.850.10">
    <property type="entry name" value="Kinesin motor domain"/>
    <property type="match status" value="1"/>
</dbReference>
<dbReference type="GO" id="GO:0008017">
    <property type="term" value="F:microtubule binding"/>
    <property type="evidence" value="ECO:0007669"/>
    <property type="project" value="InterPro"/>
</dbReference>
<dbReference type="InterPro" id="IPR042576">
    <property type="entry name" value="TRAF3IP1_N_sf"/>
</dbReference>
<evidence type="ECO:0000259" key="7">
    <source>
        <dbReference type="PROSITE" id="PS50067"/>
    </source>
</evidence>
<sequence length="1151" mass="128447">MSEKSSDCVRVAIRCRPPSQKEINNGEESIVEMTEAFGEEGEQGQVVLSDPHGHDEPAKFAFDIVFGLSVAQVQIYESVGKPALHKTFEGYNGTIFAYGQTGSGKSFTMTGAPGDLRGIIPRVNEELFSYIAEKQSSSTCRFLVMCSFFEIYNEIIFDLLNPVSDRSKLGGGLQIKEHPVMGIYVKDLTEIVAEDVTKVETLLENGNKSRAVSSTLMNSTSSRSHSIFTIKIHQKDEDDTSRNVFAKLNLVDLAGSERQKGTGATGQTLKEGANINKSLSALGNVINALVETANGKKVFIPYRNSKLTRVLQESLGGNSLCTMLATLSPAACNYEETMSTLRYANRAKAIKVSATKNEEASQVSRLKAEVEELKKKLAAVDSGGGPGRGGMTAAEKEAEQQKFQKQLKEMELMLNNNWEEKAKLSEEHERQMQRFREERERAAHALEEERQKRLRLLQEKNDLELSLRGLVDLVASASFEEPLAVAGEAHAWLKSHRSFRQDTEALSQQLNLVHVFKHGFDEDLKLWGEGAEAGDATLQIMGLGRSLPKLEKLRKGVEKLVQLEGQCVSDACSLDISVKRATVELDAFRSKAQSEIREEAEAESQRQGTPALEQIAQILTLIQKQLQVKLEELHKLTTLEMGQTIDMVVTFSEGLSEGEVTKAVSALQALISSPIFAMPEGMPQKPLREYSPEEVQDTPETTEAVLRQLIRIEGVIGKAKKSAAELLARPPPKFLLDVAVALKQATGFPAQLEETWPDSREDRLARFQQIADAINGELGIQVDFDGVGVLKGKEVPKTLRVLQLLALSAARQSPPKHGEEKTKAEGWTVTEVPRILDSLDHCIRTAKTVVESQSRNTEEQSLQEKLLAIEASLAEEARFRLAQEEALRAAEGHLQETKATLRSISAQCEQKEVQAVQAASTADQELQELERQLEELSDPSKFSEANVMKLLAGQLDALKVELEHDQEEVNQLQDRRKEVTKALNESTSHARLVEAEVQRARQKREADEELIGQAPEEQLQILQARGQELRGRNEDLEQQLAMMSSEVEEHRNANRRLMQENSEWMAKAEDSQLQMQIVQEERDSLREAMEQLWTEKAQVDEDLEIRMAGYINLSERLNLQQDDNQDLEMQMEQKKEQIAEMQRSGFQAVLS</sequence>
<evidence type="ECO:0000313" key="9">
    <source>
        <dbReference type="EMBL" id="CAL1150517.1"/>
    </source>
</evidence>
<feature type="binding site" evidence="5">
    <location>
        <begin position="99"/>
        <end position="106"/>
    </location>
    <ligand>
        <name>ATP</name>
        <dbReference type="ChEBI" id="CHEBI:30616"/>
    </ligand>
</feature>
<evidence type="ECO:0000256" key="2">
    <source>
        <dbReference type="ARBA" id="ARBA00022840"/>
    </source>
</evidence>